<protein>
    <submittedName>
        <fullName evidence="1">Uncharacterized protein</fullName>
    </submittedName>
</protein>
<gene>
    <name evidence="1" type="ORF">EYF80_029023</name>
</gene>
<dbReference type="AlphaFoldDB" id="A0A4Z2H4T9"/>
<reference evidence="1 2" key="1">
    <citation type="submission" date="2019-03" db="EMBL/GenBank/DDBJ databases">
        <title>First draft genome of Liparis tanakae, snailfish: a comprehensive survey of snailfish specific genes.</title>
        <authorList>
            <person name="Kim W."/>
            <person name="Song I."/>
            <person name="Jeong J.-H."/>
            <person name="Kim D."/>
            <person name="Kim S."/>
            <person name="Ryu S."/>
            <person name="Song J.Y."/>
            <person name="Lee S.K."/>
        </authorList>
    </citation>
    <scope>NUCLEOTIDE SEQUENCE [LARGE SCALE GENOMIC DNA]</scope>
    <source>
        <tissue evidence="1">Muscle</tissue>
    </source>
</reference>
<dbReference type="Proteomes" id="UP000314294">
    <property type="component" value="Unassembled WGS sequence"/>
</dbReference>
<comment type="caution">
    <text evidence="1">The sequence shown here is derived from an EMBL/GenBank/DDBJ whole genome shotgun (WGS) entry which is preliminary data.</text>
</comment>
<dbReference type="EMBL" id="SRLO01000328">
    <property type="protein sequence ID" value="TNN60779.1"/>
    <property type="molecule type" value="Genomic_DNA"/>
</dbReference>
<evidence type="ECO:0000313" key="1">
    <source>
        <dbReference type="EMBL" id="TNN60779.1"/>
    </source>
</evidence>
<organism evidence="1 2">
    <name type="scientific">Liparis tanakae</name>
    <name type="common">Tanaka's snailfish</name>
    <dbReference type="NCBI Taxonomy" id="230148"/>
    <lineage>
        <taxon>Eukaryota</taxon>
        <taxon>Metazoa</taxon>
        <taxon>Chordata</taxon>
        <taxon>Craniata</taxon>
        <taxon>Vertebrata</taxon>
        <taxon>Euteleostomi</taxon>
        <taxon>Actinopterygii</taxon>
        <taxon>Neopterygii</taxon>
        <taxon>Teleostei</taxon>
        <taxon>Neoteleostei</taxon>
        <taxon>Acanthomorphata</taxon>
        <taxon>Eupercaria</taxon>
        <taxon>Perciformes</taxon>
        <taxon>Cottioidei</taxon>
        <taxon>Cottales</taxon>
        <taxon>Liparidae</taxon>
        <taxon>Liparis</taxon>
    </lineage>
</organism>
<sequence>MEAFLSERRLGRIHGRRKRMEVDGQAAVGDQLTTDGGICFRSPRRGNGGLGALQPNAPLGLTTYGRGSSSAMQPYNLLFTSLLET</sequence>
<evidence type="ECO:0000313" key="2">
    <source>
        <dbReference type="Proteomes" id="UP000314294"/>
    </source>
</evidence>
<proteinExistence type="predicted"/>
<accession>A0A4Z2H4T9</accession>
<name>A0A4Z2H4T9_9TELE</name>
<keyword evidence="2" id="KW-1185">Reference proteome</keyword>